<gene>
    <name evidence="2" type="ORF">E3N88_24795</name>
</gene>
<accession>A0A5N6N3E0</accession>
<name>A0A5N6N3E0_9ASTR</name>
<dbReference type="AlphaFoldDB" id="A0A5N6N3E0"/>
<dbReference type="EMBL" id="SZYD01000013">
    <property type="protein sequence ID" value="KAD4384627.1"/>
    <property type="molecule type" value="Genomic_DNA"/>
</dbReference>
<evidence type="ECO:0000313" key="3">
    <source>
        <dbReference type="Proteomes" id="UP000326396"/>
    </source>
</evidence>
<reference evidence="2 3" key="1">
    <citation type="submission" date="2019-05" db="EMBL/GenBank/DDBJ databases">
        <title>Mikania micrantha, genome provides insights into the molecular mechanism of rapid growth.</title>
        <authorList>
            <person name="Liu B."/>
        </authorList>
    </citation>
    <scope>NUCLEOTIDE SEQUENCE [LARGE SCALE GENOMIC DNA]</scope>
    <source>
        <strain evidence="2">NLD-2019</strain>
        <tissue evidence="2">Leaf</tissue>
    </source>
</reference>
<organism evidence="2 3">
    <name type="scientific">Mikania micrantha</name>
    <name type="common">bitter vine</name>
    <dbReference type="NCBI Taxonomy" id="192012"/>
    <lineage>
        <taxon>Eukaryota</taxon>
        <taxon>Viridiplantae</taxon>
        <taxon>Streptophyta</taxon>
        <taxon>Embryophyta</taxon>
        <taxon>Tracheophyta</taxon>
        <taxon>Spermatophyta</taxon>
        <taxon>Magnoliopsida</taxon>
        <taxon>eudicotyledons</taxon>
        <taxon>Gunneridae</taxon>
        <taxon>Pentapetalae</taxon>
        <taxon>asterids</taxon>
        <taxon>campanulids</taxon>
        <taxon>Asterales</taxon>
        <taxon>Asteraceae</taxon>
        <taxon>Asteroideae</taxon>
        <taxon>Heliantheae alliance</taxon>
        <taxon>Eupatorieae</taxon>
        <taxon>Mikania</taxon>
    </lineage>
</organism>
<feature type="region of interest" description="Disordered" evidence="1">
    <location>
        <begin position="1"/>
        <end position="41"/>
    </location>
</feature>
<evidence type="ECO:0000256" key="1">
    <source>
        <dbReference type="SAM" id="MobiDB-lite"/>
    </source>
</evidence>
<evidence type="ECO:0000313" key="2">
    <source>
        <dbReference type="EMBL" id="KAD4384627.1"/>
    </source>
</evidence>
<proteinExistence type="predicted"/>
<sequence length="99" mass="10977">MVERERDQERETPPPPCRFVSGEPRRRHPPISTPSFSSHREDSIGGVCFAIRRQQLWQDSGLLFRRTRSIFNMGGAAVFPPGAAGHVVPADSAALPLQV</sequence>
<keyword evidence="3" id="KW-1185">Reference proteome</keyword>
<protein>
    <submittedName>
        <fullName evidence="2">Uncharacterized protein</fullName>
    </submittedName>
</protein>
<dbReference type="Proteomes" id="UP000326396">
    <property type="component" value="Linkage Group LG3"/>
</dbReference>
<feature type="compositionally biased region" description="Basic and acidic residues" evidence="1">
    <location>
        <begin position="1"/>
        <end position="12"/>
    </location>
</feature>
<comment type="caution">
    <text evidence="2">The sequence shown here is derived from an EMBL/GenBank/DDBJ whole genome shotgun (WGS) entry which is preliminary data.</text>
</comment>